<dbReference type="HAMAP" id="MF_02089">
    <property type="entry name" value="QueH"/>
    <property type="match status" value="1"/>
</dbReference>
<comment type="function">
    <text evidence="1 17">Catalyzes the conversion of epoxyqueuosine (oQ) to queuosine (Q), which is a hypermodified base found in the wobble positions of tRNA(Asp), tRNA(Asn), tRNA(His) and tRNA(Tyr).</text>
</comment>
<gene>
    <name evidence="17" type="primary">queH</name>
    <name evidence="19" type="ORF">HMPREF9451_00197</name>
</gene>
<evidence type="ECO:0000256" key="18">
    <source>
        <dbReference type="SAM" id="MobiDB-lite"/>
    </source>
</evidence>
<keyword evidence="10 17" id="KW-0560">Oxidoreductase</keyword>
<dbReference type="GO" id="GO:0052693">
    <property type="term" value="F:epoxyqueuosine reductase activity"/>
    <property type="evidence" value="ECO:0007669"/>
    <property type="project" value="UniProtKB-UniRule"/>
</dbReference>
<evidence type="ECO:0000256" key="16">
    <source>
        <dbReference type="ARBA" id="ARBA00047415"/>
    </source>
</evidence>
<evidence type="ECO:0000256" key="15">
    <source>
        <dbReference type="ARBA" id="ARBA00031446"/>
    </source>
</evidence>
<dbReference type="InParanoid" id="K0YYA7"/>
<keyword evidence="9 17" id="KW-0671">Queuosine biosynthesis</keyword>
<feature type="compositionally biased region" description="Basic and acidic residues" evidence="18">
    <location>
        <begin position="213"/>
        <end position="223"/>
    </location>
</feature>
<dbReference type="UniPathway" id="UPA00392"/>
<comment type="catalytic activity">
    <reaction evidence="16 17">
        <text>epoxyqueuosine(34) in tRNA + AH2 = queuosine(34) in tRNA + A + H2O</text>
        <dbReference type="Rhea" id="RHEA:32159"/>
        <dbReference type="Rhea" id="RHEA-COMP:18571"/>
        <dbReference type="Rhea" id="RHEA-COMP:18582"/>
        <dbReference type="ChEBI" id="CHEBI:13193"/>
        <dbReference type="ChEBI" id="CHEBI:15377"/>
        <dbReference type="ChEBI" id="CHEBI:17499"/>
        <dbReference type="ChEBI" id="CHEBI:194431"/>
        <dbReference type="ChEBI" id="CHEBI:194443"/>
        <dbReference type="EC" id="1.17.99.6"/>
    </reaction>
</comment>
<keyword evidence="12 17" id="KW-0411">Iron-sulfur</keyword>
<evidence type="ECO:0000256" key="1">
    <source>
        <dbReference type="ARBA" id="ARBA00002268"/>
    </source>
</evidence>
<evidence type="ECO:0000256" key="8">
    <source>
        <dbReference type="ARBA" id="ARBA00022723"/>
    </source>
</evidence>
<feature type="disulfide bond" description="Redox-active" evidence="17">
    <location>
        <begin position="168"/>
        <end position="170"/>
    </location>
</feature>
<comment type="pathway">
    <text evidence="2 17">tRNA modification; tRNA-queuosine biosynthesis.</text>
</comment>
<name>K0YYA7_9ACTN</name>
<dbReference type="Proteomes" id="UP000006069">
    <property type="component" value="Unassembled WGS sequence"/>
</dbReference>
<dbReference type="InterPro" id="IPR003828">
    <property type="entry name" value="QueH"/>
</dbReference>
<keyword evidence="13 17" id="KW-1015">Disulfide bond</keyword>
<keyword evidence="14 17" id="KW-0676">Redox-active center</keyword>
<feature type="binding site" evidence="17">
    <location>
        <position position="8"/>
    </location>
    <ligand>
        <name>[4Fe-4S] cluster</name>
        <dbReference type="ChEBI" id="CHEBI:49883"/>
    </ligand>
</feature>
<feature type="compositionally biased region" description="Basic and acidic residues" evidence="18">
    <location>
        <begin position="186"/>
        <end position="201"/>
    </location>
</feature>
<evidence type="ECO:0000313" key="20">
    <source>
        <dbReference type="Proteomes" id="UP000006069"/>
    </source>
</evidence>
<evidence type="ECO:0000256" key="6">
    <source>
        <dbReference type="ARBA" id="ARBA00022485"/>
    </source>
</evidence>
<feature type="compositionally biased region" description="Basic and acidic residues" evidence="18">
    <location>
        <begin position="231"/>
        <end position="241"/>
    </location>
</feature>
<evidence type="ECO:0000256" key="12">
    <source>
        <dbReference type="ARBA" id="ARBA00023014"/>
    </source>
</evidence>
<dbReference type="eggNOG" id="COG1636">
    <property type="taxonomic scope" value="Bacteria"/>
</dbReference>
<feature type="binding site" evidence="17">
    <location>
        <position position="91"/>
    </location>
    <ligand>
        <name>[4Fe-4S] cluster</name>
        <dbReference type="ChEBI" id="CHEBI:49883"/>
    </ligand>
</feature>
<dbReference type="HOGENOM" id="CLU_088177_1_1_11"/>
<dbReference type="RefSeq" id="WP_009138434.1">
    <property type="nucleotide sequence ID" value="NZ_JH815198.1"/>
</dbReference>
<organism evidence="19 20">
    <name type="scientific">Slackia piriformis YIT 12062</name>
    <dbReference type="NCBI Taxonomy" id="742818"/>
    <lineage>
        <taxon>Bacteria</taxon>
        <taxon>Bacillati</taxon>
        <taxon>Actinomycetota</taxon>
        <taxon>Coriobacteriia</taxon>
        <taxon>Eggerthellales</taxon>
        <taxon>Eggerthellaceae</taxon>
        <taxon>Slackia</taxon>
    </lineage>
</organism>
<evidence type="ECO:0000256" key="17">
    <source>
        <dbReference type="HAMAP-Rule" id="MF_02089"/>
    </source>
</evidence>
<dbReference type="Pfam" id="PF02677">
    <property type="entry name" value="QueH"/>
    <property type="match status" value="1"/>
</dbReference>
<dbReference type="OrthoDB" id="9801033at2"/>
<dbReference type="GO" id="GO:0008616">
    <property type="term" value="P:tRNA queuosine(34) biosynthetic process"/>
    <property type="evidence" value="ECO:0007669"/>
    <property type="project" value="UniProtKB-UniRule"/>
</dbReference>
<feature type="region of interest" description="Disordered" evidence="18">
    <location>
        <begin position="186"/>
        <end position="241"/>
    </location>
</feature>
<dbReference type="PATRIC" id="fig|742818.3.peg.221"/>
<evidence type="ECO:0000256" key="2">
    <source>
        <dbReference type="ARBA" id="ARBA00004691"/>
    </source>
</evidence>
<accession>K0YYA7</accession>
<keyword evidence="8 17" id="KW-0479">Metal-binding</keyword>
<keyword evidence="6 17" id="KW-0004">4Fe-4S</keyword>
<keyword evidence="11 17" id="KW-0408">Iron</keyword>
<evidence type="ECO:0000256" key="5">
    <source>
        <dbReference type="ARBA" id="ARBA00016895"/>
    </source>
</evidence>
<dbReference type="PANTHER" id="PTHR36701:SF1">
    <property type="entry name" value="EPOXYQUEUOSINE REDUCTASE QUEH"/>
    <property type="match status" value="1"/>
</dbReference>
<reference evidence="19 20" key="1">
    <citation type="submission" date="2012-08" db="EMBL/GenBank/DDBJ databases">
        <title>The Genome Sequence of Slackia piriformis YIT 12062.</title>
        <authorList>
            <consortium name="The Broad Institute Genome Sequencing Platform"/>
            <person name="Earl A."/>
            <person name="Ward D."/>
            <person name="Feldgarden M."/>
            <person name="Gevers D."/>
            <person name="Morotomi M."/>
            <person name="Walker B."/>
            <person name="Young S.K."/>
            <person name="Zeng Q."/>
            <person name="Gargeya S."/>
            <person name="Fitzgerald M."/>
            <person name="Haas B."/>
            <person name="Abouelleil A."/>
            <person name="Alvarado L."/>
            <person name="Arachchi H.M."/>
            <person name="Berlin A.M."/>
            <person name="Chapman S.B."/>
            <person name="Goldberg J."/>
            <person name="Griggs A."/>
            <person name="Gujja S."/>
            <person name="Hansen M."/>
            <person name="Howarth C."/>
            <person name="Imamovic A."/>
            <person name="Larimer J."/>
            <person name="McCowen C."/>
            <person name="Montmayeur A."/>
            <person name="Murphy C."/>
            <person name="Neiman D."/>
            <person name="Pearson M."/>
            <person name="Priest M."/>
            <person name="Roberts A."/>
            <person name="Saif S."/>
            <person name="Shea T."/>
            <person name="Sisk P."/>
            <person name="Sykes S."/>
            <person name="Wortman J."/>
            <person name="Nusbaum C."/>
            <person name="Birren B."/>
        </authorList>
    </citation>
    <scope>NUCLEOTIDE SEQUENCE [LARGE SCALE GENOMIC DNA]</scope>
    <source>
        <strain evidence="19 20">YIT 12062</strain>
    </source>
</reference>
<evidence type="ECO:0000256" key="13">
    <source>
        <dbReference type="ARBA" id="ARBA00023157"/>
    </source>
</evidence>
<dbReference type="EMBL" id="ADMD01000001">
    <property type="protein sequence ID" value="EJZ84594.1"/>
    <property type="molecule type" value="Genomic_DNA"/>
</dbReference>
<comment type="caution">
    <text evidence="19">The sequence shown here is derived from an EMBL/GenBank/DDBJ whole genome shotgun (WGS) entry which is preliminary data.</text>
</comment>
<evidence type="ECO:0000313" key="19">
    <source>
        <dbReference type="EMBL" id="EJZ84594.1"/>
    </source>
</evidence>
<dbReference type="GO" id="GO:0046872">
    <property type="term" value="F:metal ion binding"/>
    <property type="evidence" value="ECO:0007669"/>
    <property type="project" value="UniProtKB-KW"/>
</dbReference>
<feature type="binding site" evidence="17">
    <location>
        <position position="9"/>
    </location>
    <ligand>
        <name>[4Fe-4S] cluster</name>
        <dbReference type="ChEBI" id="CHEBI:49883"/>
    </ligand>
</feature>
<proteinExistence type="inferred from homology"/>
<dbReference type="GO" id="GO:0051539">
    <property type="term" value="F:4 iron, 4 sulfur cluster binding"/>
    <property type="evidence" value="ECO:0007669"/>
    <property type="project" value="UniProtKB-UniRule"/>
</dbReference>
<evidence type="ECO:0000256" key="9">
    <source>
        <dbReference type="ARBA" id="ARBA00022785"/>
    </source>
</evidence>
<comment type="similarity">
    <text evidence="3 17">Belongs to the QueH family.</text>
</comment>
<feature type="binding site" evidence="17">
    <location>
        <position position="88"/>
    </location>
    <ligand>
        <name>[4Fe-4S] cluster</name>
        <dbReference type="ChEBI" id="CHEBI:49883"/>
    </ligand>
</feature>
<evidence type="ECO:0000256" key="11">
    <source>
        <dbReference type="ARBA" id="ARBA00023004"/>
    </source>
</evidence>
<sequence length="241" mass="27352">MKLLLHACCGPCSLEPLRLLLEAGHQITIAYMNSNIHPASEYDHRLRTMLDFAQSQGIEVVEGPYEPQAWANAAGVFGTDPDARPDRCRACYRLRLEEAASYAAANGFEGLATTLTVSPYQYIETIHEELEAACRKVGISPVFQDFREQYPEATRRSKALGMYRQNYCGCAFSKVEAAEEREQRKAERAAAKAKREEERAPQRAAEAAARAARKAEKEAYNEKQRRKHETLRKMREQNHEN</sequence>
<evidence type="ECO:0000256" key="3">
    <source>
        <dbReference type="ARBA" id="ARBA00008207"/>
    </source>
</evidence>
<evidence type="ECO:0000256" key="10">
    <source>
        <dbReference type="ARBA" id="ARBA00023002"/>
    </source>
</evidence>
<protein>
    <recommendedName>
        <fullName evidence="5 17">Epoxyqueuosine reductase QueH</fullName>
        <ecNumber evidence="4 17">1.17.99.6</ecNumber>
    </recommendedName>
    <alternativeName>
        <fullName evidence="15 17">Queuosine biosynthesis protein QueH</fullName>
    </alternativeName>
</protein>
<evidence type="ECO:0000256" key="14">
    <source>
        <dbReference type="ARBA" id="ARBA00023284"/>
    </source>
</evidence>
<keyword evidence="20" id="KW-1185">Reference proteome</keyword>
<evidence type="ECO:0000256" key="4">
    <source>
        <dbReference type="ARBA" id="ARBA00012622"/>
    </source>
</evidence>
<dbReference type="SUPFAM" id="SSF52402">
    <property type="entry name" value="Adenine nucleotide alpha hydrolases-like"/>
    <property type="match status" value="1"/>
</dbReference>
<dbReference type="PANTHER" id="PTHR36701">
    <property type="entry name" value="EPOXYQUEUOSINE REDUCTASE QUEH"/>
    <property type="match status" value="1"/>
</dbReference>
<dbReference type="AlphaFoldDB" id="K0YYA7"/>
<keyword evidence="7 17" id="KW-0819">tRNA processing</keyword>
<evidence type="ECO:0000256" key="7">
    <source>
        <dbReference type="ARBA" id="ARBA00022694"/>
    </source>
</evidence>
<dbReference type="EC" id="1.17.99.6" evidence="4 17"/>